<evidence type="ECO:0000313" key="1">
    <source>
        <dbReference type="EMBL" id="KYD20625.1"/>
    </source>
</evidence>
<protein>
    <submittedName>
        <fullName evidence="1">Uncharacterized protein</fullName>
    </submittedName>
</protein>
<organism evidence="1 2">
    <name type="scientific">Geobacillus stearothermophilus</name>
    <name type="common">Bacillus stearothermophilus</name>
    <dbReference type="NCBI Taxonomy" id="1422"/>
    <lineage>
        <taxon>Bacteria</taxon>
        <taxon>Bacillati</taxon>
        <taxon>Bacillota</taxon>
        <taxon>Bacilli</taxon>
        <taxon>Bacillales</taxon>
        <taxon>Anoxybacillaceae</taxon>
        <taxon>Geobacillus</taxon>
    </lineage>
</organism>
<comment type="caution">
    <text evidence="1">The sequence shown here is derived from an EMBL/GenBank/DDBJ whole genome shotgun (WGS) entry which is preliminary data.</text>
</comment>
<name>A0A150M8D0_GEOSE</name>
<proteinExistence type="predicted"/>
<evidence type="ECO:0000313" key="2">
    <source>
        <dbReference type="Proteomes" id="UP000075424"/>
    </source>
</evidence>
<accession>A0A150M8D0</accession>
<dbReference type="AlphaFoldDB" id="A0A150M8D0"/>
<dbReference type="Proteomes" id="UP000075424">
    <property type="component" value="Unassembled WGS sequence"/>
</dbReference>
<reference evidence="1 2" key="1">
    <citation type="submission" date="2016-01" db="EMBL/GenBank/DDBJ databases">
        <title>Draft Genome Sequences of Seven Thermophilic Sporeformers Isolated from Foods.</title>
        <authorList>
            <person name="Berendsen E.M."/>
            <person name="Wells-Bennik M.H."/>
            <person name="Krawcyk A.O."/>
            <person name="De Jong A."/>
            <person name="Holsappel S."/>
            <person name="Eijlander R.T."/>
            <person name="Kuipers O.P."/>
        </authorList>
    </citation>
    <scope>NUCLEOTIDE SEQUENCE [LARGE SCALE GENOMIC DNA]</scope>
    <source>
        <strain evidence="1 2">B4109</strain>
    </source>
</reference>
<sequence length="48" mass="5437">MKEEKAIKKTAGFLRSKKSGRFLYVNYPPPTLRLEAGASSDLCMFAER</sequence>
<dbReference type="EMBL" id="LQYV01000148">
    <property type="protein sequence ID" value="KYD20625.1"/>
    <property type="molecule type" value="Genomic_DNA"/>
</dbReference>
<gene>
    <name evidence="1" type="ORF">B4109_2942</name>
</gene>
<dbReference type="PATRIC" id="fig|1422.18.peg.2084"/>